<evidence type="ECO:0000256" key="1">
    <source>
        <dbReference type="ARBA" id="ARBA00004328"/>
    </source>
</evidence>
<dbReference type="STRING" id="926561.GCA_000379025_02570"/>
<dbReference type="RefSeq" id="WP_134116048.1">
    <property type="nucleotide sequence ID" value="NZ_SOEG01000008.1"/>
</dbReference>
<protein>
    <submittedName>
        <fullName evidence="4">HK97 family phage major capsid protein</fullName>
    </submittedName>
</protein>
<dbReference type="Proteomes" id="UP000295832">
    <property type="component" value="Unassembled WGS sequence"/>
</dbReference>
<dbReference type="NCBIfam" id="TIGR01554">
    <property type="entry name" value="major_cap_HK97"/>
    <property type="match status" value="1"/>
</dbReference>
<proteinExistence type="predicted"/>
<dbReference type="Pfam" id="PF12733">
    <property type="entry name" value="Cadherin-like"/>
    <property type="match status" value="1"/>
</dbReference>
<dbReference type="EMBL" id="SOEG01000008">
    <property type="protein sequence ID" value="TDX52145.1"/>
    <property type="molecule type" value="Genomic_DNA"/>
</dbReference>
<feature type="domain" description="Cadherin-like beta-sandwich-like" evidence="3">
    <location>
        <begin position="404"/>
        <end position="483"/>
    </location>
</feature>
<gene>
    <name evidence="4" type="ORF">C7959_10867</name>
</gene>
<dbReference type="Pfam" id="PF05065">
    <property type="entry name" value="Phage_capsid"/>
    <property type="match status" value="1"/>
</dbReference>
<evidence type="ECO:0000313" key="4">
    <source>
        <dbReference type="EMBL" id="TDX52145.1"/>
    </source>
</evidence>
<dbReference type="InterPro" id="IPR024455">
    <property type="entry name" value="Phage_capsid"/>
</dbReference>
<dbReference type="AlphaFoldDB" id="A0A4R8H522"/>
<keyword evidence="5" id="KW-1185">Reference proteome</keyword>
<dbReference type="Gene3D" id="3.30.2400.10">
    <property type="entry name" value="Major capsid protein gp5"/>
    <property type="match status" value="1"/>
</dbReference>
<feature type="domain" description="Phage capsid-like C-terminal" evidence="2">
    <location>
        <begin position="101"/>
        <end position="249"/>
    </location>
</feature>
<comment type="subcellular location">
    <subcellularLocation>
        <location evidence="1">Virion</location>
    </subcellularLocation>
</comment>
<evidence type="ECO:0000259" key="2">
    <source>
        <dbReference type="Pfam" id="PF05065"/>
    </source>
</evidence>
<dbReference type="SUPFAM" id="SSF56563">
    <property type="entry name" value="Major capsid protein gp5"/>
    <property type="match status" value="1"/>
</dbReference>
<dbReference type="InterPro" id="IPR054612">
    <property type="entry name" value="Phage_capsid-like_C"/>
</dbReference>
<evidence type="ECO:0000313" key="5">
    <source>
        <dbReference type="Proteomes" id="UP000295832"/>
    </source>
</evidence>
<accession>A0A4R8H522</accession>
<reference evidence="4 5" key="1">
    <citation type="submission" date="2019-03" db="EMBL/GenBank/DDBJ databases">
        <title>Subsurface microbial communities from deep shales in Ohio and West Virginia, USA.</title>
        <authorList>
            <person name="Wrighton K."/>
        </authorList>
    </citation>
    <scope>NUCLEOTIDE SEQUENCE [LARGE SCALE GENOMIC DNA]</scope>
    <source>
        <strain evidence="4 5">MSL 6dP</strain>
    </source>
</reference>
<name>A0A4R8H522_9FIRM</name>
<evidence type="ECO:0000259" key="3">
    <source>
        <dbReference type="Pfam" id="PF12733"/>
    </source>
</evidence>
<sequence>MKNMDKVLQQKAEIANKLNQAMKDGDEESFAQAFTDYTDILQEAVMAEAKGLVQAADNQVLAGRGVRALTSKENKFYQAFGEVMGSSNPKQAITDADMDLVLPETVIEAVFDDLTEEHPLLDAINFMPTSVLVKMIVNEQGRQLGKWGKLTSEIVKELTGGFKEMDLSQKKLSAFIPVSKSMIDLGPEWLDRYIRTILSEAIANGLEDGIINGTGLEEPVGMRKDPNSALDPADGFQLLPINPLNKIDTVSYGNILADLSKSPNGLNRKISQVLLLVNPVDYFRKIMPATSMKRADGTYVNNVFPFPTNPVQSVHIPEGEIVIGIGNRYFMALGTSKGGRIEYSDEYRFLEDERVYLTKLYGNGKPLDSVSFKRFDISNLQSYIDQVEVVNIGDARLADLSIGSLDLDPTFNKSTHYYTAATTDATNTITATPIDGEAAVEIDVDGTAVDNGSAATWASGDNTVTIIVTLGAETETYTVTVTKS</sequence>
<dbReference type="InterPro" id="IPR025883">
    <property type="entry name" value="Cadherin-like_domain"/>
</dbReference>
<comment type="caution">
    <text evidence="4">The sequence shown here is derived from an EMBL/GenBank/DDBJ whole genome shotgun (WGS) entry which is preliminary data.</text>
</comment>
<organism evidence="4 5">
    <name type="scientific">Orenia marismortui</name>
    <dbReference type="NCBI Taxonomy" id="46469"/>
    <lineage>
        <taxon>Bacteria</taxon>
        <taxon>Bacillati</taxon>
        <taxon>Bacillota</taxon>
        <taxon>Clostridia</taxon>
        <taxon>Halanaerobiales</taxon>
        <taxon>Halobacteroidaceae</taxon>
        <taxon>Orenia</taxon>
    </lineage>
</organism>